<keyword evidence="2" id="KW-1003">Cell membrane</keyword>
<evidence type="ECO:0000256" key="7">
    <source>
        <dbReference type="SAM" id="Phobius"/>
    </source>
</evidence>
<evidence type="ECO:0000256" key="3">
    <source>
        <dbReference type="ARBA" id="ARBA00022692"/>
    </source>
</evidence>
<dbReference type="InterPro" id="IPR036197">
    <property type="entry name" value="NarG-like_sf"/>
</dbReference>
<dbReference type="InterPro" id="IPR023234">
    <property type="entry name" value="NarG-like_domain"/>
</dbReference>
<dbReference type="Pfam" id="PF02665">
    <property type="entry name" value="Nitrate_red_gam"/>
    <property type="match status" value="1"/>
</dbReference>
<evidence type="ECO:0000313" key="9">
    <source>
        <dbReference type="EMBL" id="BDQ33609.1"/>
    </source>
</evidence>
<accession>A0ABM8AQN2</accession>
<dbReference type="SUPFAM" id="SSF103501">
    <property type="entry name" value="Respiratory nitrate reductase 1 gamma chain"/>
    <property type="match status" value="1"/>
</dbReference>
<keyword evidence="10" id="KW-1185">Reference proteome</keyword>
<evidence type="ECO:0000256" key="6">
    <source>
        <dbReference type="ARBA" id="ARBA00023136"/>
    </source>
</evidence>
<feature type="transmembrane region" description="Helical" evidence="7">
    <location>
        <begin position="114"/>
        <end position="133"/>
    </location>
</feature>
<gene>
    <name evidence="9" type="ORF">JCM14722_11510</name>
</gene>
<dbReference type="EMBL" id="AP026708">
    <property type="protein sequence ID" value="BDQ33609.1"/>
    <property type="molecule type" value="Genomic_DNA"/>
</dbReference>
<evidence type="ECO:0000256" key="2">
    <source>
        <dbReference type="ARBA" id="ARBA00022475"/>
    </source>
</evidence>
<evidence type="ECO:0000313" key="10">
    <source>
        <dbReference type="Proteomes" id="UP001061361"/>
    </source>
</evidence>
<evidence type="ECO:0000256" key="5">
    <source>
        <dbReference type="ARBA" id="ARBA00023002"/>
    </source>
</evidence>
<reference evidence="9" key="1">
    <citation type="submission" date="2022-08" db="EMBL/GenBank/DDBJ databases">
        <title>Genome Sequence of the sulphate-reducing bacterium, Pseudodesulfovibrio portus JCM14722.</title>
        <authorList>
            <person name="Kondo R."/>
            <person name="Kataoka T."/>
        </authorList>
    </citation>
    <scope>NUCLEOTIDE SEQUENCE</scope>
    <source>
        <strain evidence="9">JCM 14722</strain>
    </source>
</reference>
<proteinExistence type="predicted"/>
<feature type="transmembrane region" description="Helical" evidence="7">
    <location>
        <begin position="74"/>
        <end position="94"/>
    </location>
</feature>
<dbReference type="InterPro" id="IPR054903">
    <property type="entry name" value="sulf_resp_HmcE"/>
</dbReference>
<feature type="transmembrane region" description="Helical" evidence="7">
    <location>
        <begin position="12"/>
        <end position="29"/>
    </location>
</feature>
<comment type="subcellular location">
    <subcellularLocation>
        <location evidence="1">Cell membrane</location>
        <topology evidence="1">Multi-pass membrane protein</topology>
    </subcellularLocation>
</comment>
<keyword evidence="3 7" id="KW-0812">Transmembrane</keyword>
<evidence type="ECO:0000256" key="1">
    <source>
        <dbReference type="ARBA" id="ARBA00004651"/>
    </source>
</evidence>
<evidence type="ECO:0000256" key="4">
    <source>
        <dbReference type="ARBA" id="ARBA00022989"/>
    </source>
</evidence>
<dbReference type="Proteomes" id="UP001061361">
    <property type="component" value="Chromosome"/>
</dbReference>
<protein>
    <recommendedName>
        <fullName evidence="8">NarG-like domain-containing protein</fullName>
    </recommendedName>
</protein>
<evidence type="ECO:0000259" key="8">
    <source>
        <dbReference type="Pfam" id="PF02665"/>
    </source>
</evidence>
<name>A0ABM8AQN2_9BACT</name>
<feature type="domain" description="NarG-like" evidence="8">
    <location>
        <begin position="75"/>
        <end position="168"/>
    </location>
</feature>
<feature type="transmembrane region" description="Helical" evidence="7">
    <location>
        <begin position="186"/>
        <end position="204"/>
    </location>
</feature>
<keyword evidence="4 7" id="KW-1133">Transmembrane helix</keyword>
<keyword evidence="6 7" id="KW-0472">Membrane</keyword>
<organism evidence="9 10">
    <name type="scientific">Pseudodesulfovibrio portus</name>
    <dbReference type="NCBI Taxonomy" id="231439"/>
    <lineage>
        <taxon>Bacteria</taxon>
        <taxon>Pseudomonadati</taxon>
        <taxon>Thermodesulfobacteriota</taxon>
        <taxon>Desulfovibrionia</taxon>
        <taxon>Desulfovibrionales</taxon>
        <taxon>Desulfovibrionaceae</taxon>
    </lineage>
</organism>
<keyword evidence="5" id="KW-0560">Oxidoreductase</keyword>
<feature type="transmembrane region" description="Helical" evidence="7">
    <location>
        <begin position="145"/>
        <end position="166"/>
    </location>
</feature>
<dbReference type="NCBIfam" id="NF045716">
    <property type="entry name" value="sulf_resp_HmcE"/>
    <property type="match status" value="1"/>
</dbReference>
<dbReference type="Gene3D" id="1.20.950.20">
    <property type="entry name" value="Transmembrane di-heme cytochromes, Chain C"/>
    <property type="match status" value="1"/>
</dbReference>
<sequence length="227" mass="25885">MEMYDFLTGPMLWVTFLVSFGGLLVRAVMYVRGLNWQLDRVAYRPNMSYGIRGAIRSILAFIIPFKAQAQRERPGFTIIFFAFHIGLLVTPIFLEAHNVMLEKAFGFSLPTLGTGFADTLAWMCLVGGLFMVLRRIAFPEVRIITTAYDYLLLVITLAPFVTGLIARYEMGDYNFWLMAHIITGEIWLLSLPFTKLSHAILFFMSRMQLGMDYGIKRGGMKGSDFAW</sequence>